<proteinExistence type="predicted"/>
<dbReference type="AlphaFoldDB" id="A0A316F415"/>
<accession>A0A316F415</accession>
<evidence type="ECO:0008006" key="5">
    <source>
        <dbReference type="Google" id="ProtNLM"/>
    </source>
</evidence>
<gene>
    <name evidence="3" type="ORF">C7419_1012153</name>
</gene>
<feature type="compositionally biased region" description="Acidic residues" evidence="1">
    <location>
        <begin position="309"/>
        <end position="319"/>
    </location>
</feature>
<dbReference type="RefSeq" id="WP_109581873.1">
    <property type="nucleotide sequence ID" value="NZ_QGGT01000001.1"/>
</dbReference>
<feature type="compositionally biased region" description="Basic and acidic residues" evidence="1">
    <location>
        <begin position="290"/>
        <end position="307"/>
    </location>
</feature>
<protein>
    <recommendedName>
        <fullName evidence="5">PilC beta-propeller domain-containing protein</fullName>
    </recommendedName>
</protein>
<feature type="region of interest" description="Disordered" evidence="1">
    <location>
        <begin position="281"/>
        <end position="356"/>
    </location>
</feature>
<comment type="caution">
    <text evidence="3">The sequence shown here is derived from an EMBL/GenBank/DDBJ whole genome shotgun (WGS) entry which is preliminary data.</text>
</comment>
<organism evidence="3 4">
    <name type="scientific">Cupriavidus plantarum</name>
    <dbReference type="NCBI Taxonomy" id="942865"/>
    <lineage>
        <taxon>Bacteria</taxon>
        <taxon>Pseudomonadati</taxon>
        <taxon>Pseudomonadota</taxon>
        <taxon>Betaproteobacteria</taxon>
        <taxon>Burkholderiales</taxon>
        <taxon>Burkholderiaceae</taxon>
        <taxon>Cupriavidus</taxon>
    </lineage>
</organism>
<dbReference type="Proteomes" id="UP000245754">
    <property type="component" value="Unassembled WGS sequence"/>
</dbReference>
<feature type="chain" id="PRO_5016451669" description="PilC beta-propeller domain-containing protein" evidence="2">
    <location>
        <begin position="34"/>
        <end position="699"/>
    </location>
</feature>
<feature type="compositionally biased region" description="Basic and acidic residues" evidence="1">
    <location>
        <begin position="332"/>
        <end position="346"/>
    </location>
</feature>
<dbReference type="EMBL" id="QGGT01000001">
    <property type="protein sequence ID" value="PWK38259.1"/>
    <property type="molecule type" value="Genomic_DNA"/>
</dbReference>
<evidence type="ECO:0000256" key="1">
    <source>
        <dbReference type="SAM" id="MobiDB-lite"/>
    </source>
</evidence>
<name>A0A316F415_9BURK</name>
<keyword evidence="4" id="KW-1185">Reference proteome</keyword>
<reference evidence="3 4" key="1">
    <citation type="submission" date="2018-05" db="EMBL/GenBank/DDBJ databases">
        <title>Genomic Encyclopedia of Type Strains, Phase IV (KMG-V): Genome sequencing to study the core and pangenomes of soil and plant-associated prokaryotes.</title>
        <authorList>
            <person name="Whitman W."/>
        </authorList>
    </citation>
    <scope>NUCLEOTIDE SEQUENCE [LARGE SCALE GENOMIC DNA]</scope>
    <source>
        <strain evidence="3 4">SLV-132</strain>
    </source>
</reference>
<evidence type="ECO:0000313" key="3">
    <source>
        <dbReference type="EMBL" id="PWK38259.1"/>
    </source>
</evidence>
<keyword evidence="2" id="KW-0732">Signal</keyword>
<evidence type="ECO:0000313" key="4">
    <source>
        <dbReference type="Proteomes" id="UP000245754"/>
    </source>
</evidence>
<sequence>MSGRATTYVRRGAKALMLAISAALALAAWACHASSPAGHLPRHYRVEPAGYPWTGRLHAVTFRTARLDQRLDERLDGGFDARSADGHASVWSRWEAGRLLDLRDPASRRLYVGGTRMTPLHWNALDDDARNRLAGGEPVSDDGRRRVSWLRGRHGMPDMRPRDTRLGHAGDARVQVVPPPIWQPLMPGHDAFRVAHARRPHTVWLGTRTGFLHGFDAITGHELTAFLPRALLAQAGALASFGDLPPMQVPCPRPDVIDADLGGTWRTLLLCGVPVLDDSDRAGSGGLGERAARSRHGERDAQYHADGADGLDEWSDAGDGEVGYGDAGAHQDAYRDPHQAPHDRPHTGGHAASRHRPTPAIFALDITTPNAHRPLSLIWELAATDMLPLTGTGPLRAAAFIEQGVRRWYAVAVVAKTDPAQSGIALVPLDAPPPSTVRQILLPPHGCDGTRRAGRLLAVSVLADARAIARSIHGIDDLGQLWRFPLPPDASAKQPPACVLKLRGAASRRPEAPLILPGVVVPLIAVGSGSEVAVVPASPTAAASAASVHTPVPRAVIRALRQTDAQGGVTLRADGATEHGWTFLLPHAGERFERWLPAGHAHVAFTTVSADGGRRSYLVDAMRGISPVVTGLPAGQGTPIVSIAPHLTDAATAPGVQRRDIETIALWTVDGDSARQQPPLQHVRKRGRLGWRELTRSSP</sequence>
<evidence type="ECO:0000256" key="2">
    <source>
        <dbReference type="SAM" id="SignalP"/>
    </source>
</evidence>
<feature type="signal peptide" evidence="2">
    <location>
        <begin position="1"/>
        <end position="33"/>
    </location>
</feature>